<dbReference type="Proteomes" id="UP000306918">
    <property type="component" value="Unassembled WGS sequence"/>
</dbReference>
<evidence type="ECO:0000259" key="6">
    <source>
        <dbReference type="Pfam" id="PF17389"/>
    </source>
</evidence>
<protein>
    <recommendedName>
        <fullName evidence="2">alpha-L-rhamnosidase</fullName>
        <ecNumber evidence="2">3.2.1.40</ecNumber>
    </recommendedName>
</protein>
<dbReference type="GO" id="GO:0030596">
    <property type="term" value="F:alpha-L-rhamnosidase activity"/>
    <property type="evidence" value="ECO:0007669"/>
    <property type="project" value="UniProtKB-EC"/>
</dbReference>
<dbReference type="InterPro" id="IPR012341">
    <property type="entry name" value="6hp_glycosidase-like_sf"/>
</dbReference>
<dbReference type="InterPro" id="IPR013783">
    <property type="entry name" value="Ig-like_fold"/>
</dbReference>
<dbReference type="EMBL" id="STFF01000002">
    <property type="protein sequence ID" value="THU40214.1"/>
    <property type="molecule type" value="Genomic_DNA"/>
</dbReference>
<keyword evidence="9" id="KW-1185">Reference proteome</keyword>
<evidence type="ECO:0000256" key="1">
    <source>
        <dbReference type="ARBA" id="ARBA00001445"/>
    </source>
</evidence>
<dbReference type="OrthoDB" id="9815108at2"/>
<evidence type="ECO:0000259" key="7">
    <source>
        <dbReference type="Pfam" id="PF17390"/>
    </source>
</evidence>
<comment type="catalytic activity">
    <reaction evidence="1">
        <text>Hydrolysis of terminal non-reducing alpha-L-rhamnose residues in alpha-L-rhamnosides.</text>
        <dbReference type="EC" id="3.2.1.40"/>
    </reaction>
</comment>
<dbReference type="AlphaFoldDB" id="A0A4S8I141"/>
<feature type="domain" description="Alpha-L-rhamnosidase C-terminal" evidence="7">
    <location>
        <begin position="1053"/>
        <end position="1124"/>
    </location>
</feature>
<evidence type="ECO:0000259" key="5">
    <source>
        <dbReference type="Pfam" id="PF08531"/>
    </source>
</evidence>
<feature type="domain" description="Alpha-L-rhamnosidase six-hairpin glycosidase" evidence="6">
    <location>
        <begin position="696"/>
        <end position="1049"/>
    </location>
</feature>
<accession>A0A4S8I141</accession>
<dbReference type="Gene3D" id="2.60.420.10">
    <property type="entry name" value="Maltose phosphorylase, domain 3"/>
    <property type="match status" value="1"/>
</dbReference>
<dbReference type="InterPro" id="IPR016007">
    <property type="entry name" value="Alpha_rhamnosid"/>
</dbReference>
<dbReference type="InterPro" id="IPR008928">
    <property type="entry name" value="6-hairpin_glycosidase_sf"/>
</dbReference>
<dbReference type="PIRSF" id="PIRSF010631">
    <property type="entry name" value="A-rhamnsds"/>
    <property type="match status" value="1"/>
</dbReference>
<reference evidence="8 9" key="1">
    <citation type="submission" date="2019-04" db="EMBL/GenBank/DDBJ databases">
        <title>Niastella caeni sp. nov., isolated from activated sludge.</title>
        <authorList>
            <person name="Sheng M."/>
        </authorList>
    </citation>
    <scope>NUCLEOTIDE SEQUENCE [LARGE SCALE GENOMIC DNA]</scope>
    <source>
        <strain evidence="8 9">HX-2-15</strain>
    </source>
</reference>
<gene>
    <name evidence="8" type="ORF">FAM09_10100</name>
</gene>
<keyword evidence="3" id="KW-0378">Hydrolase</keyword>
<proteinExistence type="predicted"/>
<dbReference type="Pfam" id="PF17390">
    <property type="entry name" value="Bac_rhamnosid_C"/>
    <property type="match status" value="1"/>
</dbReference>
<dbReference type="Gene3D" id="2.60.120.260">
    <property type="entry name" value="Galactose-binding domain-like"/>
    <property type="match status" value="2"/>
</dbReference>
<evidence type="ECO:0000313" key="8">
    <source>
        <dbReference type="EMBL" id="THU40214.1"/>
    </source>
</evidence>
<organism evidence="8 9">
    <name type="scientific">Niastella caeni</name>
    <dbReference type="NCBI Taxonomy" id="2569763"/>
    <lineage>
        <taxon>Bacteria</taxon>
        <taxon>Pseudomonadati</taxon>
        <taxon>Bacteroidota</taxon>
        <taxon>Chitinophagia</taxon>
        <taxon>Chitinophagales</taxon>
        <taxon>Chitinophagaceae</taxon>
        <taxon>Niastella</taxon>
    </lineage>
</organism>
<dbReference type="Pfam" id="PF05592">
    <property type="entry name" value="Bac_rhamnosid"/>
    <property type="match status" value="1"/>
</dbReference>
<dbReference type="Gene3D" id="1.50.10.10">
    <property type="match status" value="1"/>
</dbReference>
<evidence type="ECO:0000256" key="2">
    <source>
        <dbReference type="ARBA" id="ARBA00012652"/>
    </source>
</evidence>
<dbReference type="InterPro" id="IPR013737">
    <property type="entry name" value="Bac_rhamnosid_N"/>
</dbReference>
<dbReference type="PANTHER" id="PTHR33307">
    <property type="entry name" value="ALPHA-RHAMNOSIDASE (EUROFUNG)"/>
    <property type="match status" value="1"/>
</dbReference>
<feature type="domain" description="Alpha-L-rhamnosidase concanavalin-like" evidence="4">
    <location>
        <begin position="580"/>
        <end position="687"/>
    </location>
</feature>
<comment type="caution">
    <text evidence="8">The sequence shown here is derived from an EMBL/GenBank/DDBJ whole genome shotgun (WGS) entry which is preliminary data.</text>
</comment>
<dbReference type="InterPro" id="IPR035398">
    <property type="entry name" value="Bac_rhamnosid_C"/>
</dbReference>
<dbReference type="InterPro" id="IPR008902">
    <property type="entry name" value="Rhamnosid_concanavalin"/>
</dbReference>
<dbReference type="Gene3D" id="2.60.40.10">
    <property type="entry name" value="Immunoglobulins"/>
    <property type="match status" value="1"/>
</dbReference>
<dbReference type="Pfam" id="PF25788">
    <property type="entry name" value="Ig_Rha78A_N"/>
    <property type="match status" value="1"/>
</dbReference>
<sequence>MRPGKLISILSLFLCVVIPFCLKADTVKIVHLKTEYTEMPLGIDVIHPRFSWQMKAEERGSYQTAYQITVIDEANLEVWNSGKMQEGISLNIRYAGLPLKPRTRYTWKVMVWDQHQKEHTAQSWFETGLLHTDPLLSAWNGARWIGGGNKDMVLYSSYLPVFKLSFSLQLDKLSGTTRAGFIYGANDSRLMDKNKNLYRLQSPKDSSFILIELNLTTLQSKGAATLHVYRSGYAPKDTRNIPFKSFSIPASLVNKENKYEVHTIYLSSVLGDTYIYMDGTEKENAIGRVNLNPLGQGGDFIAYPVVGDIGFSLPAGQTAIFSNIQIRNYRSPSNILYSQDSSSQITGKGEPSFVTINPSRNSLPMLRKPFSTSDHPIAKARLYATSRGVYEMYINGKRIGNDYFNPGLTQYNKTHLYQTYDVTKEVITGKNVIGAILAEGWWSGGSTYMGEFWNFFGDRQSLLAQLVITYTDGKEEIITTEPDTWTYYNNGPVVYGSFFQGEVYDATKEPLIAGWNTANFDDSHWSKPVEVTLDNHISKDERNKAFNMPMVDDYRNLAMVGQFGQTVKKVKEITAISAKEVRPGVYVYDMGQNIAGVPKVNLKDMKPGSMIMLRFAEVKYPDLPEYKDHAGMIMLENIRAAMSKDIYVAKGGDETINPRFTYHGYRYVEVTGIPRALPLEAVKGEVLSSVHALSSKYETSSPEVNKLWENITWSTLANFMSIPTDCPQRNERLGWSGDISVFSRTATYLADVPQFFRRHMLAMRDVQREDGRFTDVAPLGGGFGGVLWGSAGITVAWESYQQYGDKDLLAEHYEAMKRYIRFLVQDIDPQTGVLYEKERKVWSSLGDWLSLEYEKSEKALLWESYFIYDLEQMAKIASILGNKQDEEWFTKLSKERKYFFNKTFVDSKTGKTIFRGKPIDTQTSYVLPLQFNLFNEENRPAAGRNLAATIKRENKADDGTVCPPYSLMTGFIGTAWINEVLSENGYTDLAYRLLYQTSYPSWLYPVKQGATTIWERLNSYTHINGFGGNNRMNSFNHYSFGAVGAWMYSRSLGISRDENNPAFRHFILMPEPDPTKKMRYAKGYYDAMYGTIESSWKIKEQETMYHFTIPANSSATLYLHAASLNHILEQDKALQHSKGVKYVGMHKGKYAFELQSGNYSIQVRK</sequence>
<dbReference type="Pfam" id="PF08531">
    <property type="entry name" value="Bac_rhamnosid_N"/>
    <property type="match status" value="1"/>
</dbReference>
<dbReference type="SUPFAM" id="SSF48208">
    <property type="entry name" value="Six-hairpin glycosidases"/>
    <property type="match status" value="1"/>
</dbReference>
<evidence type="ECO:0000256" key="3">
    <source>
        <dbReference type="ARBA" id="ARBA00022801"/>
    </source>
</evidence>
<dbReference type="GO" id="GO:0005975">
    <property type="term" value="P:carbohydrate metabolic process"/>
    <property type="evidence" value="ECO:0007669"/>
    <property type="project" value="InterPro"/>
</dbReference>
<dbReference type="EC" id="3.2.1.40" evidence="2"/>
<dbReference type="PANTHER" id="PTHR33307:SF6">
    <property type="entry name" value="ALPHA-RHAMNOSIDASE (EUROFUNG)-RELATED"/>
    <property type="match status" value="1"/>
</dbReference>
<dbReference type="Pfam" id="PF17389">
    <property type="entry name" value="Bac_rhamnosid6H"/>
    <property type="match status" value="1"/>
</dbReference>
<feature type="domain" description="Bacterial alpha-L-rhamnosidase N-terminal" evidence="5">
    <location>
        <begin position="377"/>
        <end position="541"/>
    </location>
</feature>
<evidence type="ECO:0000313" key="9">
    <source>
        <dbReference type="Proteomes" id="UP000306918"/>
    </source>
</evidence>
<evidence type="ECO:0000259" key="4">
    <source>
        <dbReference type="Pfam" id="PF05592"/>
    </source>
</evidence>
<dbReference type="InterPro" id="IPR035396">
    <property type="entry name" value="Bac_rhamnosid6H"/>
</dbReference>
<dbReference type="RefSeq" id="WP_136576968.1">
    <property type="nucleotide sequence ID" value="NZ_STFF01000002.1"/>
</dbReference>
<name>A0A4S8I141_9BACT</name>